<evidence type="ECO:0000256" key="1">
    <source>
        <dbReference type="SAM" id="Phobius"/>
    </source>
</evidence>
<dbReference type="InterPro" id="IPR000742">
    <property type="entry name" value="EGF"/>
</dbReference>
<organism evidence="4 5">
    <name type="scientific">Litomosoides sigmodontis</name>
    <name type="common">Filarial nematode worm</name>
    <dbReference type="NCBI Taxonomy" id="42156"/>
    <lineage>
        <taxon>Eukaryota</taxon>
        <taxon>Metazoa</taxon>
        <taxon>Ecdysozoa</taxon>
        <taxon>Nematoda</taxon>
        <taxon>Chromadorea</taxon>
        <taxon>Rhabditida</taxon>
        <taxon>Spirurina</taxon>
        <taxon>Spiruromorpha</taxon>
        <taxon>Filarioidea</taxon>
        <taxon>Onchocercidae</taxon>
        <taxon>Litomosoides</taxon>
    </lineage>
</organism>
<dbReference type="Proteomes" id="UP000277928">
    <property type="component" value="Unassembled WGS sequence"/>
</dbReference>
<dbReference type="AlphaFoldDB" id="A0A3P6TFV8"/>
<evidence type="ECO:0000256" key="2">
    <source>
        <dbReference type="SAM" id="SignalP"/>
    </source>
</evidence>
<keyword evidence="1" id="KW-0812">Transmembrane</keyword>
<evidence type="ECO:0000313" key="4">
    <source>
        <dbReference type="EMBL" id="VDK84037.1"/>
    </source>
</evidence>
<dbReference type="OrthoDB" id="5777816at2759"/>
<keyword evidence="5" id="KW-1185">Reference proteome</keyword>
<sequence length="272" mass="30446">MLLLSIFFVLTATCKSFNDSLFEAQPVFAKNMNITVSVVKNDVTTRYVPMGRHIILNCMSWNSMVSSYDSGNKTMKWIFHGIQDYRSIPIDIKNSRFSVNKTDGSAILYTAQKENEDVQDCDGESDLTSYRNVMNPCLYGACLIDAFPSASILKYLRCNCILQYTGEFCTELVDGAIGREVLRFSPFIAHVCSTLCIIVTFFCCRRTGSNKRIISLEDLAPPPPSDTSDDPRILYPAAMLPAVESVEPIRETELDARTIAICLDQLQHATIV</sequence>
<dbReference type="OMA" id="NEGIYDC"/>
<feature type="signal peptide" evidence="2">
    <location>
        <begin position="1"/>
        <end position="16"/>
    </location>
</feature>
<name>A0A3P6TFV8_LITSI</name>
<dbReference type="PROSITE" id="PS00022">
    <property type="entry name" value="EGF_1"/>
    <property type="match status" value="1"/>
</dbReference>
<keyword evidence="1" id="KW-0472">Membrane</keyword>
<gene>
    <name evidence="4" type="ORF">NLS_LOCUS6477</name>
</gene>
<evidence type="ECO:0000313" key="5">
    <source>
        <dbReference type="Proteomes" id="UP000277928"/>
    </source>
</evidence>
<keyword evidence="2" id="KW-0732">Signal</keyword>
<evidence type="ECO:0000259" key="3">
    <source>
        <dbReference type="PROSITE" id="PS00022"/>
    </source>
</evidence>
<feature type="domain" description="EGF-like" evidence="3">
    <location>
        <begin position="158"/>
        <end position="169"/>
    </location>
</feature>
<accession>A0A3P6TFV8</accession>
<reference evidence="4 5" key="1">
    <citation type="submission" date="2018-08" db="EMBL/GenBank/DDBJ databases">
        <authorList>
            <person name="Laetsch R D."/>
            <person name="Stevens L."/>
            <person name="Kumar S."/>
            <person name="Blaxter L. M."/>
        </authorList>
    </citation>
    <scope>NUCLEOTIDE SEQUENCE [LARGE SCALE GENOMIC DNA]</scope>
</reference>
<keyword evidence="1" id="KW-1133">Transmembrane helix</keyword>
<feature type="chain" id="PRO_5018069702" description="EGF-like domain-containing protein" evidence="2">
    <location>
        <begin position="17"/>
        <end position="272"/>
    </location>
</feature>
<feature type="transmembrane region" description="Helical" evidence="1">
    <location>
        <begin position="187"/>
        <end position="204"/>
    </location>
</feature>
<protein>
    <recommendedName>
        <fullName evidence="3">EGF-like domain-containing protein</fullName>
    </recommendedName>
</protein>
<dbReference type="EMBL" id="UYRX01000573">
    <property type="protein sequence ID" value="VDK84037.1"/>
    <property type="molecule type" value="Genomic_DNA"/>
</dbReference>
<proteinExistence type="predicted"/>